<protein>
    <submittedName>
        <fullName evidence="2">Uncharacterized protein</fullName>
    </submittedName>
</protein>
<evidence type="ECO:0000256" key="1">
    <source>
        <dbReference type="SAM" id="MobiDB-lite"/>
    </source>
</evidence>
<proteinExistence type="predicted"/>
<evidence type="ECO:0000313" key="2">
    <source>
        <dbReference type="EMBL" id="EJK58023.1"/>
    </source>
</evidence>
<accession>K0RW34</accession>
<comment type="caution">
    <text evidence="2">The sequence shown here is derived from an EMBL/GenBank/DDBJ whole genome shotgun (WGS) entry which is preliminary data.</text>
</comment>
<sequence>LVLALLGSVPSFHRRPCRHFPAPSTAASSSPATSVSIPIPVPVAATPASAARLVSGPTAGIVIAVPTSSARHGLQKGVLLLPCKATLTKLDLERLGSSTDSKVTTAPALSIAVLDGTVGARYKRSRRCAPGVRSEGRGEDGSMSSQVHAGPQNFAEGGAPSSSRGGDASG</sequence>
<feature type="region of interest" description="Disordered" evidence="1">
    <location>
        <begin position="124"/>
        <end position="170"/>
    </location>
</feature>
<dbReference type="Proteomes" id="UP000266841">
    <property type="component" value="Unassembled WGS sequence"/>
</dbReference>
<evidence type="ECO:0000313" key="3">
    <source>
        <dbReference type="Proteomes" id="UP000266841"/>
    </source>
</evidence>
<feature type="non-terminal residue" evidence="2">
    <location>
        <position position="1"/>
    </location>
</feature>
<reference evidence="2 3" key="1">
    <citation type="journal article" date="2012" name="Genome Biol.">
        <title>Genome and low-iron response of an oceanic diatom adapted to chronic iron limitation.</title>
        <authorList>
            <person name="Lommer M."/>
            <person name="Specht M."/>
            <person name="Roy A.S."/>
            <person name="Kraemer L."/>
            <person name="Andreson R."/>
            <person name="Gutowska M.A."/>
            <person name="Wolf J."/>
            <person name="Bergner S.V."/>
            <person name="Schilhabel M.B."/>
            <person name="Klostermeier U.C."/>
            <person name="Beiko R.G."/>
            <person name="Rosenstiel P."/>
            <person name="Hippler M."/>
            <person name="Laroche J."/>
        </authorList>
    </citation>
    <scope>NUCLEOTIDE SEQUENCE [LARGE SCALE GENOMIC DNA]</scope>
    <source>
        <strain evidence="2 3">CCMP1005</strain>
    </source>
</reference>
<name>K0RW34_THAOC</name>
<gene>
    <name evidence="2" type="ORF">THAOC_21881</name>
</gene>
<keyword evidence="3" id="KW-1185">Reference proteome</keyword>
<organism evidence="2 3">
    <name type="scientific">Thalassiosira oceanica</name>
    <name type="common">Marine diatom</name>
    <dbReference type="NCBI Taxonomy" id="159749"/>
    <lineage>
        <taxon>Eukaryota</taxon>
        <taxon>Sar</taxon>
        <taxon>Stramenopiles</taxon>
        <taxon>Ochrophyta</taxon>
        <taxon>Bacillariophyta</taxon>
        <taxon>Coscinodiscophyceae</taxon>
        <taxon>Thalassiosirophycidae</taxon>
        <taxon>Thalassiosirales</taxon>
        <taxon>Thalassiosiraceae</taxon>
        <taxon>Thalassiosira</taxon>
    </lineage>
</organism>
<dbReference type="EMBL" id="AGNL01026393">
    <property type="protein sequence ID" value="EJK58023.1"/>
    <property type="molecule type" value="Genomic_DNA"/>
</dbReference>
<dbReference type="AlphaFoldDB" id="K0RW34"/>